<reference evidence="5 6" key="1">
    <citation type="submission" date="2024-03" db="EMBL/GenBank/DDBJ databases">
        <title>Natural products discovery in diverse microorganisms through a two-stage MS feature dereplication strategy.</title>
        <authorList>
            <person name="Zhang R."/>
        </authorList>
    </citation>
    <scope>NUCLEOTIDE SEQUENCE [LARGE SCALE GENOMIC DNA]</scope>
    <source>
        <strain evidence="5 6">18930</strain>
    </source>
</reference>
<keyword evidence="2" id="KW-0285">Flavoprotein</keyword>
<sequence>MTEPGGAPITEKFDIEPVRLDRDRLRASLADADAAIMVLCAVHATGDTSLLDRFAPLVERTVPEGPPARPAVVSMSGDRRAELVDVLVDALCGDPVTPHLIIDDPKMFVSMAALAVGAPVDEEFASLLLEQSGFVPAQPVVKRTRRPESNQRIAILGAGMAGIAAGVYADRSGFDYEIFERSNDIGGTWRTNTYPGVAVDTPSLYYSYSFDLNAEWSRYYPVGGEYQEYLRRVVDRFGIKSRIRFETEVTGLEWIESDQQWEVRSIDAGGETSTARFTAVITAFGYLNRPKFADVPGRETFSGTTVHTAQWPADLDVAGKRVAVIGAGATSVQVVGAIADQVGTLSFFQRQPHWVMPKNTQPAAVPDGERWLLANLPFYNQWFRLRTYWGASDNMYDVVRADPEWMSSHLSISPANDAVMQFCLGHIHDTFSDRPDLAAAMTPDYAPAGKRLVRDPGNFYSSLKKPNVEVITERIERIVPEGIVTADDRTHELDIIVHATGFTLDYLSPIEILGRDGVALNDVWKGDDPFAYLGGTVPRFPNLFVTSGPNTSPGHGGGHNFTVEAVLHYIFECLQLLVENDGRAIEVTADATDEYNERVAQQLENSVWNTQTGANTYYRNKAGRVTLPSPWRMVDFWTMLRTPDEDAFTVS</sequence>
<dbReference type="RefSeq" id="WP_338889126.1">
    <property type="nucleotide sequence ID" value="NZ_CP147846.1"/>
</dbReference>
<evidence type="ECO:0000256" key="2">
    <source>
        <dbReference type="ARBA" id="ARBA00022630"/>
    </source>
</evidence>
<accession>A0ABZ2PKF0</accession>
<evidence type="ECO:0000256" key="4">
    <source>
        <dbReference type="ARBA" id="ARBA00023002"/>
    </source>
</evidence>
<evidence type="ECO:0000256" key="3">
    <source>
        <dbReference type="ARBA" id="ARBA00022827"/>
    </source>
</evidence>
<dbReference type="Pfam" id="PF00743">
    <property type="entry name" value="FMO-like"/>
    <property type="match status" value="1"/>
</dbReference>
<dbReference type="EMBL" id="CP147846">
    <property type="protein sequence ID" value="WXG68735.1"/>
    <property type="molecule type" value="Genomic_DNA"/>
</dbReference>
<dbReference type="PANTHER" id="PTHR42877">
    <property type="entry name" value="L-ORNITHINE N(5)-MONOOXYGENASE-RELATED"/>
    <property type="match status" value="1"/>
</dbReference>
<dbReference type="InterPro" id="IPR051209">
    <property type="entry name" value="FAD-bind_Monooxygenase_sf"/>
</dbReference>
<dbReference type="GO" id="GO:0016491">
    <property type="term" value="F:oxidoreductase activity"/>
    <property type="evidence" value="ECO:0007669"/>
    <property type="project" value="UniProtKB-KW"/>
</dbReference>
<dbReference type="InterPro" id="IPR036188">
    <property type="entry name" value="FAD/NAD-bd_sf"/>
</dbReference>
<name>A0ABZ2PKF0_9NOCA</name>
<evidence type="ECO:0000256" key="1">
    <source>
        <dbReference type="ARBA" id="ARBA00010139"/>
    </source>
</evidence>
<keyword evidence="3" id="KW-0274">FAD</keyword>
<comment type="similarity">
    <text evidence="1">Belongs to the FAD-binding monooxygenase family.</text>
</comment>
<evidence type="ECO:0000313" key="6">
    <source>
        <dbReference type="Proteomes" id="UP001432000"/>
    </source>
</evidence>
<dbReference type="Proteomes" id="UP001432000">
    <property type="component" value="Chromosome"/>
</dbReference>
<dbReference type="PRINTS" id="PR00368">
    <property type="entry name" value="FADPNR"/>
</dbReference>
<gene>
    <name evidence="5" type="ORF">WDS16_26735</name>
</gene>
<dbReference type="SUPFAM" id="SSF51905">
    <property type="entry name" value="FAD/NAD(P)-binding domain"/>
    <property type="match status" value="2"/>
</dbReference>
<dbReference type="EC" id="1.14.13.-" evidence="5"/>
<dbReference type="PRINTS" id="PR00469">
    <property type="entry name" value="PNDRDTASEII"/>
</dbReference>
<dbReference type="Gene3D" id="3.50.50.60">
    <property type="entry name" value="FAD/NAD(P)-binding domain"/>
    <property type="match status" value="2"/>
</dbReference>
<dbReference type="PANTHER" id="PTHR42877:SF4">
    <property type="entry name" value="FAD_NAD(P)-BINDING DOMAIN-CONTAINING PROTEIN-RELATED"/>
    <property type="match status" value="1"/>
</dbReference>
<dbReference type="InterPro" id="IPR020946">
    <property type="entry name" value="Flavin_mOase-like"/>
</dbReference>
<protein>
    <submittedName>
        <fullName evidence="5">NAD(P)/FAD-dependent oxidoreductase</fullName>
        <ecNumber evidence="5">1.14.13.-</ecNumber>
    </submittedName>
</protein>
<evidence type="ECO:0000313" key="5">
    <source>
        <dbReference type="EMBL" id="WXG68735.1"/>
    </source>
</evidence>
<keyword evidence="4 5" id="KW-0560">Oxidoreductase</keyword>
<keyword evidence="6" id="KW-1185">Reference proteome</keyword>
<organism evidence="5 6">
    <name type="scientific">Rhodococcus sovatensis</name>
    <dbReference type="NCBI Taxonomy" id="1805840"/>
    <lineage>
        <taxon>Bacteria</taxon>
        <taxon>Bacillati</taxon>
        <taxon>Actinomycetota</taxon>
        <taxon>Actinomycetes</taxon>
        <taxon>Mycobacteriales</taxon>
        <taxon>Nocardiaceae</taxon>
        <taxon>Rhodococcus</taxon>
    </lineage>
</organism>
<proteinExistence type="inferred from homology"/>